<dbReference type="EMBL" id="WSZM01000685">
    <property type="protein sequence ID" value="KAF4030418.1"/>
    <property type="molecule type" value="Genomic_DNA"/>
</dbReference>
<dbReference type="AlphaFoldDB" id="A0A833SIP8"/>
<organism evidence="1 2">
    <name type="scientific">Phytophthora infestans</name>
    <name type="common">Potato late blight agent</name>
    <name type="synonym">Botrytis infestans</name>
    <dbReference type="NCBI Taxonomy" id="4787"/>
    <lineage>
        <taxon>Eukaryota</taxon>
        <taxon>Sar</taxon>
        <taxon>Stramenopiles</taxon>
        <taxon>Oomycota</taxon>
        <taxon>Peronosporomycetes</taxon>
        <taxon>Peronosporales</taxon>
        <taxon>Peronosporaceae</taxon>
        <taxon>Phytophthora</taxon>
    </lineage>
</organism>
<gene>
    <name evidence="1" type="ORF">GN244_ATG17799</name>
</gene>
<evidence type="ECO:0000313" key="2">
    <source>
        <dbReference type="Proteomes" id="UP000602510"/>
    </source>
</evidence>
<sequence>MCSGIHHATVLEEKDDVFDDRGSSSTNIPRLLANTPTFYPRQTAKIIQLVGMTSGASNAISI</sequence>
<protein>
    <submittedName>
        <fullName evidence="1">Uncharacterized protein</fullName>
    </submittedName>
</protein>
<keyword evidence="2" id="KW-1185">Reference proteome</keyword>
<comment type="caution">
    <text evidence="1">The sequence shown here is derived from an EMBL/GenBank/DDBJ whole genome shotgun (WGS) entry which is preliminary data.</text>
</comment>
<evidence type="ECO:0000313" key="1">
    <source>
        <dbReference type="EMBL" id="KAF4030418.1"/>
    </source>
</evidence>
<dbReference type="Proteomes" id="UP000602510">
    <property type="component" value="Unassembled WGS sequence"/>
</dbReference>
<reference evidence="1" key="1">
    <citation type="submission" date="2020-04" db="EMBL/GenBank/DDBJ databases">
        <title>Hybrid Assembly of Korean Phytophthora infestans isolates.</title>
        <authorList>
            <person name="Prokchorchik M."/>
            <person name="Lee Y."/>
            <person name="Seo J."/>
            <person name="Cho J.-H."/>
            <person name="Park Y.-E."/>
            <person name="Jang D.-C."/>
            <person name="Im J.-S."/>
            <person name="Choi J.-G."/>
            <person name="Park H.-J."/>
            <person name="Lee G.-B."/>
            <person name="Lee Y.-G."/>
            <person name="Hong S.-Y."/>
            <person name="Cho K."/>
            <person name="Sohn K.H."/>
        </authorList>
    </citation>
    <scope>NUCLEOTIDE SEQUENCE</scope>
    <source>
        <strain evidence="1">KR_1_A1</strain>
    </source>
</reference>
<name>A0A833SIP8_PHYIN</name>
<accession>A0A833SIP8</accession>
<proteinExistence type="predicted"/>